<dbReference type="Gene3D" id="3.30.360.10">
    <property type="entry name" value="Dihydrodipicolinate Reductase, domain 2"/>
    <property type="match status" value="1"/>
</dbReference>
<evidence type="ECO:0000259" key="2">
    <source>
        <dbReference type="Pfam" id="PF01408"/>
    </source>
</evidence>
<keyword evidence="1" id="KW-0560">Oxidoreductase</keyword>
<dbReference type="SUPFAM" id="SSF51735">
    <property type="entry name" value="NAD(P)-binding Rossmann-fold domains"/>
    <property type="match status" value="1"/>
</dbReference>
<dbReference type="PANTHER" id="PTHR43818">
    <property type="entry name" value="BCDNA.GH03377"/>
    <property type="match status" value="1"/>
</dbReference>
<dbReference type="Gene3D" id="3.40.50.720">
    <property type="entry name" value="NAD(P)-binding Rossmann-like Domain"/>
    <property type="match status" value="1"/>
</dbReference>
<proteinExistence type="predicted"/>
<dbReference type="InterPro" id="IPR050463">
    <property type="entry name" value="Gfo/Idh/MocA_oxidrdct_glycsds"/>
</dbReference>
<reference evidence="5" key="1">
    <citation type="journal article" date="2014" name="BMC Genomics">
        <title>Genome sequencing of two Neorhizobium galegae strains reveals a noeT gene responsible for the unusual acetylation of the nodulation factors.</title>
        <authorList>
            <person name="Osterman J."/>
            <person name="Marsh J."/>
            <person name="Laine P.K."/>
            <person name="Zeng Z."/>
            <person name="Alatalo E."/>
            <person name="Sullivan J.T."/>
            <person name="Young J.P."/>
            <person name="Thomas-Oates J."/>
            <person name="Paulin L."/>
            <person name="Lindstrom K."/>
        </authorList>
    </citation>
    <scope>NUCLEOTIDE SEQUENCE [LARGE SCALE GENOMIC DNA]</scope>
    <source>
        <strain evidence="5">HAMBI 540</strain>
    </source>
</reference>
<keyword evidence="5" id="KW-1185">Reference proteome</keyword>
<sequence length="342" mass="36743">MRVGVIGTAFGESRCQMLQQTPEAQLTVVCGRDASRTRAVADRYDAAAETDWRRMIDRDDVDVVAVYTSTDLHGPIAAAAAKAGKHVVVSKPTAVTLEEGRAMLTSARSAGTHLVVEFDTRYLTAPYRVHKAIAEGRLGRLIQGEYANKCLRGQAYYDEGSGWRGKAEFGGGCLLNQGVHAIDHLLWYQGAVEGVCALSGTYAHDIEAEDAASAIIRFADQSIATLTVTTTFNSGLRAGRYGGGGTLKRAQVHGVRGAATIEGNEVTHWVMPDEDVEAILPEAPPLNVFQDLAWNLRDPARRSTTLVSGPSALESIYLTTALRQSAELGRYVSLASLGHGRD</sequence>
<evidence type="ECO:0000256" key="1">
    <source>
        <dbReference type="ARBA" id="ARBA00023002"/>
    </source>
</evidence>
<dbReference type="AlphaFoldDB" id="A0A068T3G9"/>
<dbReference type="Proteomes" id="UP000028181">
    <property type="component" value="Plasmid pHAMBI540a"/>
</dbReference>
<feature type="domain" description="GFO/IDH/MocA-like oxidoreductase" evidence="3">
    <location>
        <begin position="128"/>
        <end position="258"/>
    </location>
</feature>
<evidence type="ECO:0000259" key="3">
    <source>
        <dbReference type="Pfam" id="PF22725"/>
    </source>
</evidence>
<geneLocation type="plasmid" evidence="5">
    <name>II</name>
</geneLocation>
<dbReference type="Pfam" id="PF01408">
    <property type="entry name" value="GFO_IDH_MocA"/>
    <property type="match status" value="1"/>
</dbReference>
<dbReference type="PANTHER" id="PTHR43818:SF11">
    <property type="entry name" value="BCDNA.GH03377"/>
    <property type="match status" value="1"/>
</dbReference>
<dbReference type="InterPro" id="IPR055170">
    <property type="entry name" value="GFO_IDH_MocA-like_dom"/>
</dbReference>
<keyword evidence="4" id="KW-0614">Plasmid</keyword>
<evidence type="ECO:0000313" key="5">
    <source>
        <dbReference type="Proteomes" id="UP000028181"/>
    </source>
</evidence>
<accession>A0A068T3G9</accession>
<name>A0A068T3G9_NEOGA</name>
<dbReference type="EMBL" id="HG938354">
    <property type="protein sequence ID" value="CDN51950.1"/>
    <property type="molecule type" value="Genomic_DNA"/>
</dbReference>
<dbReference type="Pfam" id="PF22725">
    <property type="entry name" value="GFO_IDH_MocA_C3"/>
    <property type="match status" value="1"/>
</dbReference>
<dbReference type="KEGG" id="ngg:RG540_PA12740"/>
<dbReference type="eggNOG" id="COG0673">
    <property type="taxonomic scope" value="Bacteria"/>
</dbReference>
<dbReference type="InterPro" id="IPR036291">
    <property type="entry name" value="NAD(P)-bd_dom_sf"/>
</dbReference>
<dbReference type="HOGENOM" id="CLU_023194_1_0_5"/>
<gene>
    <name evidence="4" type="ORF">RG540_PA12740</name>
</gene>
<dbReference type="PATRIC" id="fig|1028800.3.peg.5914"/>
<feature type="domain" description="Gfo/Idh/MocA-like oxidoreductase N-terminal" evidence="2">
    <location>
        <begin position="1"/>
        <end position="118"/>
    </location>
</feature>
<evidence type="ECO:0000313" key="4">
    <source>
        <dbReference type="EMBL" id="CDN51950.1"/>
    </source>
</evidence>
<organism evidence="4 5">
    <name type="scientific">Neorhizobium galegae bv. orientalis str. HAMBI 540</name>
    <dbReference type="NCBI Taxonomy" id="1028800"/>
    <lineage>
        <taxon>Bacteria</taxon>
        <taxon>Pseudomonadati</taxon>
        <taxon>Pseudomonadota</taxon>
        <taxon>Alphaproteobacteria</taxon>
        <taxon>Hyphomicrobiales</taxon>
        <taxon>Rhizobiaceae</taxon>
        <taxon>Rhizobium/Agrobacterium group</taxon>
        <taxon>Neorhizobium</taxon>
    </lineage>
</organism>
<dbReference type="InterPro" id="IPR000683">
    <property type="entry name" value="Gfo/Idh/MocA-like_OxRdtase_N"/>
</dbReference>
<dbReference type="GO" id="GO:0016491">
    <property type="term" value="F:oxidoreductase activity"/>
    <property type="evidence" value="ECO:0007669"/>
    <property type="project" value="UniProtKB-KW"/>
</dbReference>
<dbReference type="SUPFAM" id="SSF55347">
    <property type="entry name" value="Glyceraldehyde-3-phosphate dehydrogenase-like, C-terminal domain"/>
    <property type="match status" value="1"/>
</dbReference>
<dbReference type="GO" id="GO:0000166">
    <property type="term" value="F:nucleotide binding"/>
    <property type="evidence" value="ECO:0007669"/>
    <property type="project" value="InterPro"/>
</dbReference>
<protein>
    <submittedName>
        <fullName evidence="4">1-carboxy-3-chloro-3,4-dihydroxycyclo hexa-1,5-diene dehydrogenase</fullName>
    </submittedName>
</protein>